<dbReference type="InterPro" id="IPR050167">
    <property type="entry name" value="Ser_Thr_protein_kinase"/>
</dbReference>
<feature type="domain" description="Protein kinase" evidence="1">
    <location>
        <begin position="29"/>
        <end position="300"/>
    </location>
</feature>
<dbReference type="InterPro" id="IPR011009">
    <property type="entry name" value="Kinase-like_dom_sf"/>
</dbReference>
<name>A0ABR2JW00_9EUKA</name>
<dbReference type="PROSITE" id="PS00108">
    <property type="entry name" value="PROTEIN_KINASE_ST"/>
    <property type="match status" value="1"/>
</dbReference>
<reference evidence="2 3" key="1">
    <citation type="submission" date="2024-04" db="EMBL/GenBank/DDBJ databases">
        <title>Tritrichomonas musculus Genome.</title>
        <authorList>
            <person name="Alves-Ferreira E."/>
            <person name="Grigg M."/>
            <person name="Lorenzi H."/>
            <person name="Galac M."/>
        </authorList>
    </citation>
    <scope>NUCLEOTIDE SEQUENCE [LARGE SCALE GENOMIC DNA]</scope>
    <source>
        <strain evidence="2 3">EAF2021</strain>
    </source>
</reference>
<accession>A0ABR2JW00</accession>
<dbReference type="PROSITE" id="PS50011">
    <property type="entry name" value="PROTEIN_KINASE_DOM"/>
    <property type="match status" value="1"/>
</dbReference>
<proteinExistence type="predicted"/>
<organism evidence="2 3">
    <name type="scientific">Tritrichomonas musculus</name>
    <dbReference type="NCBI Taxonomy" id="1915356"/>
    <lineage>
        <taxon>Eukaryota</taxon>
        <taxon>Metamonada</taxon>
        <taxon>Parabasalia</taxon>
        <taxon>Tritrichomonadida</taxon>
        <taxon>Tritrichomonadidae</taxon>
        <taxon>Tritrichomonas</taxon>
    </lineage>
</organism>
<gene>
    <name evidence="2" type="ORF">M9Y10_045713</name>
</gene>
<sequence>MLPPLRGGKSSEGFYKKPNDKYLFDIKEYRIIRNISKGGFGIVNLVQNKKSGNKYAAKTNLIQTENQSKLFVSREVRILIKIQHPTIIQFRGFSYQDFDGNQNVTILMDFMNEGSLAELIEKEQRGLCPSNYDDTKRQIILVGIARGMMTLHKNHIIHRDLKPENILLDGDFNPRITDFGLSKFFDPNNSMKQSMTDTGTAPYMAPEVIEGDRYNTKADVYSFGILMYEVVTGKRAYYDLLHGKKKINSFQLQNRVFNGLRPTIEEGDMKKGIQLMIEKCWSSDPKQRPTFRELFNKLSLSDTDDVLELEENNQNQIIDEKEEIESEDDEIRLKKFCLENVDCSELFDYIDRIIIEPTTFDQQQQQKKQQQEQKVPNEEFTKMAEQINEMRNQMSMMNRIINDQQKEIAALKSTLESSSSSLSTELKNKIESIEKKFGPLIACNISNTEPGILQQLKNREKSYFDPIFIASMSTRDIYDLIDPNSEHLFATGTRDNFTIEFEFKENISINGIQIFTSASCFPRSFDIKVDDTVVKSIKDAVELNGVHKSMTVNFDPINAKKISFTLTGQNWDKESSVVYIKRIEVLSNEDRFNNGVFKTFVSQSENNDPHRCPVHISASNFDFNSFYNIDSKNSITSGGKNNEYLQIEFVRNWVILNGCRIKRVTQNGLKSFMIVCTDDVKKPLDAWIKLLEINENSIDEHQAIQTYEFEKSSPLVKFVRLIQTGPNWGNKLNLKLRHFDLFGCCF</sequence>
<dbReference type="SUPFAM" id="SSF56112">
    <property type="entry name" value="Protein kinase-like (PK-like)"/>
    <property type="match status" value="1"/>
</dbReference>
<dbReference type="InterPro" id="IPR008271">
    <property type="entry name" value="Ser/Thr_kinase_AS"/>
</dbReference>
<dbReference type="SMART" id="SM00220">
    <property type="entry name" value="S_TKc"/>
    <property type="match status" value="1"/>
</dbReference>
<dbReference type="Pfam" id="PF00069">
    <property type="entry name" value="Pkinase"/>
    <property type="match status" value="1"/>
</dbReference>
<evidence type="ECO:0000313" key="2">
    <source>
        <dbReference type="EMBL" id="KAK8883065.1"/>
    </source>
</evidence>
<dbReference type="Proteomes" id="UP001470230">
    <property type="component" value="Unassembled WGS sequence"/>
</dbReference>
<protein>
    <recommendedName>
        <fullName evidence="1">Protein kinase domain-containing protein</fullName>
    </recommendedName>
</protein>
<dbReference type="EMBL" id="JAPFFF010000009">
    <property type="protein sequence ID" value="KAK8883065.1"/>
    <property type="molecule type" value="Genomic_DNA"/>
</dbReference>
<evidence type="ECO:0000313" key="3">
    <source>
        <dbReference type="Proteomes" id="UP001470230"/>
    </source>
</evidence>
<comment type="caution">
    <text evidence="2">The sequence shown here is derived from an EMBL/GenBank/DDBJ whole genome shotgun (WGS) entry which is preliminary data.</text>
</comment>
<evidence type="ECO:0000259" key="1">
    <source>
        <dbReference type="PROSITE" id="PS50011"/>
    </source>
</evidence>
<dbReference type="Gene3D" id="1.10.510.10">
    <property type="entry name" value="Transferase(Phosphotransferase) domain 1"/>
    <property type="match status" value="1"/>
</dbReference>
<dbReference type="PANTHER" id="PTHR23257">
    <property type="entry name" value="SERINE-THREONINE PROTEIN KINASE"/>
    <property type="match status" value="1"/>
</dbReference>
<keyword evidence="3" id="KW-1185">Reference proteome</keyword>
<dbReference type="InterPro" id="IPR000719">
    <property type="entry name" value="Prot_kinase_dom"/>
</dbReference>